<dbReference type="Pfam" id="PF12703">
    <property type="entry name" value="ptaRNA1_toxin"/>
    <property type="match status" value="1"/>
</dbReference>
<reference evidence="2" key="1">
    <citation type="submission" date="2015-09" db="EMBL/GenBank/DDBJ databases">
        <authorList>
            <person name="Shao Z."/>
            <person name="Wang L."/>
        </authorList>
    </citation>
    <scope>NUCLEOTIDE SEQUENCE [LARGE SCALE GENOMIC DNA]</scope>
    <source>
        <strain evidence="2">F13-1</strain>
    </source>
</reference>
<dbReference type="EMBL" id="CP012621">
    <property type="protein sequence ID" value="ATG74486.1"/>
    <property type="molecule type" value="Genomic_DNA"/>
</dbReference>
<evidence type="ECO:0000313" key="1">
    <source>
        <dbReference type="EMBL" id="ATG74486.1"/>
    </source>
</evidence>
<dbReference type="RefSeq" id="WP_096779509.1">
    <property type="nucleotide sequence ID" value="NZ_CP012621.1"/>
</dbReference>
<accession>A0A291HQI1</accession>
<dbReference type="Proteomes" id="UP000217763">
    <property type="component" value="Chromosome"/>
</dbReference>
<evidence type="ECO:0008006" key="3">
    <source>
        <dbReference type="Google" id="ProtNLM"/>
    </source>
</evidence>
<keyword evidence="2" id="KW-1185">Reference proteome</keyword>
<protein>
    <recommendedName>
        <fullName evidence="3">Toxin of toxin-antitoxin system</fullName>
    </recommendedName>
</protein>
<name>A0A291HQI1_9GAMM</name>
<dbReference type="InterPro" id="IPR024640">
    <property type="entry name" value="Toxin-antitoxin_type_1_toxin"/>
</dbReference>
<dbReference type="AlphaFoldDB" id="A0A291HQI1"/>
<gene>
    <name evidence="1" type="ORF">AN401_12020</name>
</gene>
<evidence type="ECO:0000313" key="2">
    <source>
        <dbReference type="Proteomes" id="UP000217763"/>
    </source>
</evidence>
<dbReference type="KEGG" id="zdf:AN401_12020"/>
<sequence length="75" mass="8364">MAIQQFIDPCQAVYQAAAALAALEYLDREYAQQLGLLAEVVANMFMVMFYQAETVQASRGKFQETIEAARQSLTP</sequence>
<proteinExistence type="predicted"/>
<organism evidence="1 2">
    <name type="scientific">Zobellella denitrificans</name>
    <dbReference type="NCBI Taxonomy" id="347534"/>
    <lineage>
        <taxon>Bacteria</taxon>
        <taxon>Pseudomonadati</taxon>
        <taxon>Pseudomonadota</taxon>
        <taxon>Gammaproteobacteria</taxon>
        <taxon>Aeromonadales</taxon>
        <taxon>Aeromonadaceae</taxon>
        <taxon>Zobellella</taxon>
    </lineage>
</organism>